<protein>
    <recommendedName>
        <fullName evidence="3">SsrA-binding protein</fullName>
    </recommendedName>
    <alternativeName>
        <fullName evidence="3">Small protein B</fullName>
    </alternativeName>
</protein>
<evidence type="ECO:0000256" key="1">
    <source>
        <dbReference type="ARBA" id="ARBA00022490"/>
    </source>
</evidence>
<comment type="caution">
    <text evidence="4">The sequence shown here is derived from an EMBL/GenBank/DDBJ whole genome shotgun (WGS) entry which is preliminary data.</text>
</comment>
<dbReference type="SUPFAM" id="SSF74982">
    <property type="entry name" value="Small protein B (SmpB)"/>
    <property type="match status" value="1"/>
</dbReference>
<dbReference type="NCBIfam" id="TIGR00086">
    <property type="entry name" value="smpB"/>
    <property type="match status" value="1"/>
</dbReference>
<dbReference type="InterPro" id="IPR020081">
    <property type="entry name" value="SsrA-bd_prot_CS"/>
</dbReference>
<keyword evidence="1 3" id="KW-0963">Cytoplasm</keyword>
<dbReference type="InterPro" id="IPR023620">
    <property type="entry name" value="SmpB"/>
</dbReference>
<accession>A0A1F5BUX1</accession>
<dbReference type="AlphaFoldDB" id="A0A1F5BUX1"/>
<gene>
    <name evidence="3" type="primary">smpB</name>
    <name evidence="4" type="ORF">A2988_02780</name>
</gene>
<dbReference type="InterPro" id="IPR000037">
    <property type="entry name" value="SsrA-bd_prot"/>
</dbReference>
<organism evidence="4 5">
    <name type="scientific">Candidatus Azambacteria bacterium RIFCSPLOWO2_01_FULL_46_25</name>
    <dbReference type="NCBI Taxonomy" id="1797298"/>
    <lineage>
        <taxon>Bacteria</taxon>
        <taxon>Candidatus Azamiibacteriota</taxon>
    </lineage>
</organism>
<dbReference type="CDD" id="cd09294">
    <property type="entry name" value="SmpB"/>
    <property type="match status" value="1"/>
</dbReference>
<dbReference type="Pfam" id="PF01668">
    <property type="entry name" value="SmpB"/>
    <property type="match status" value="1"/>
</dbReference>
<dbReference type="GO" id="GO:0070929">
    <property type="term" value="P:trans-translation"/>
    <property type="evidence" value="ECO:0007669"/>
    <property type="project" value="UniProtKB-UniRule"/>
</dbReference>
<dbReference type="Gene3D" id="2.40.280.10">
    <property type="match status" value="1"/>
</dbReference>
<name>A0A1F5BUX1_9BACT</name>
<dbReference type="Proteomes" id="UP000176650">
    <property type="component" value="Unassembled WGS sequence"/>
</dbReference>
<dbReference type="HAMAP" id="MF_00023">
    <property type="entry name" value="SmpB"/>
    <property type="match status" value="1"/>
</dbReference>
<comment type="function">
    <text evidence="3">Required for rescue of stalled ribosomes mediated by trans-translation. Binds to transfer-messenger RNA (tmRNA), required for stable association of tmRNA with ribosomes. tmRNA and SmpB together mimic tRNA shape, replacing the anticodon stem-loop with SmpB. tmRNA is encoded by the ssrA gene; the 2 termini fold to resemble tRNA(Ala) and it encodes a 'tag peptide', a short internal open reading frame. During trans-translation Ala-aminoacylated tmRNA acts like a tRNA, entering the A-site of stalled ribosomes, displacing the stalled mRNA. The ribosome then switches to translate the ORF on the tmRNA; the nascent peptide is terminated with the 'tag peptide' encoded by the tmRNA and targeted for degradation. The ribosome is freed to recommence translation, which seems to be the essential function of trans-translation.</text>
</comment>
<dbReference type="GO" id="GO:0005829">
    <property type="term" value="C:cytosol"/>
    <property type="evidence" value="ECO:0007669"/>
    <property type="project" value="TreeGrafter"/>
</dbReference>
<evidence type="ECO:0000313" key="5">
    <source>
        <dbReference type="Proteomes" id="UP000176650"/>
    </source>
</evidence>
<dbReference type="PANTHER" id="PTHR30308">
    <property type="entry name" value="TMRNA-BINDING COMPONENT OF TRANS-TRANSLATION TAGGING COMPLEX"/>
    <property type="match status" value="1"/>
</dbReference>
<dbReference type="NCBIfam" id="NF003843">
    <property type="entry name" value="PRK05422.1"/>
    <property type="match status" value="1"/>
</dbReference>
<dbReference type="EMBL" id="MEYS01000001">
    <property type="protein sequence ID" value="OGD34425.1"/>
    <property type="molecule type" value="Genomic_DNA"/>
</dbReference>
<evidence type="ECO:0000256" key="2">
    <source>
        <dbReference type="ARBA" id="ARBA00022884"/>
    </source>
</evidence>
<dbReference type="STRING" id="1797298.A2988_02780"/>
<dbReference type="PANTHER" id="PTHR30308:SF2">
    <property type="entry name" value="SSRA-BINDING PROTEIN"/>
    <property type="match status" value="1"/>
</dbReference>
<dbReference type="GO" id="GO:0003723">
    <property type="term" value="F:RNA binding"/>
    <property type="evidence" value="ECO:0007669"/>
    <property type="project" value="UniProtKB-UniRule"/>
</dbReference>
<dbReference type="GO" id="GO:0070930">
    <property type="term" value="P:trans-translation-dependent protein tagging"/>
    <property type="evidence" value="ECO:0007669"/>
    <property type="project" value="TreeGrafter"/>
</dbReference>
<dbReference type="PROSITE" id="PS01317">
    <property type="entry name" value="SSRP"/>
    <property type="match status" value="1"/>
</dbReference>
<proteinExistence type="inferred from homology"/>
<evidence type="ECO:0000256" key="3">
    <source>
        <dbReference type="HAMAP-Rule" id="MF_00023"/>
    </source>
</evidence>
<sequence length="147" mass="16733">MATLADNKKALFDYEILQTHQAGLALFGFEVKAILAGRVNLRGAFVIIRGNEAFLVNADIAPYQANNTPAGYEQSRTRKLLLKKKEIAELGGKVSQHGLTLIPISLYTVRHKIKLSFGLAKSRKKFEKREHIKERDFKRQRQRILKT</sequence>
<keyword evidence="2 3" id="KW-0694">RNA-binding</keyword>
<comment type="subcellular location">
    <subcellularLocation>
        <location evidence="3">Cytoplasm</location>
    </subcellularLocation>
    <text evidence="3">The tmRNA-SmpB complex associates with stalled 70S ribosomes.</text>
</comment>
<comment type="similarity">
    <text evidence="3">Belongs to the SmpB family.</text>
</comment>
<evidence type="ECO:0000313" key="4">
    <source>
        <dbReference type="EMBL" id="OGD34425.1"/>
    </source>
</evidence>
<reference evidence="4 5" key="1">
    <citation type="journal article" date="2016" name="Nat. Commun.">
        <title>Thousands of microbial genomes shed light on interconnected biogeochemical processes in an aquifer system.</title>
        <authorList>
            <person name="Anantharaman K."/>
            <person name="Brown C.T."/>
            <person name="Hug L.A."/>
            <person name="Sharon I."/>
            <person name="Castelle C.J."/>
            <person name="Probst A.J."/>
            <person name="Thomas B.C."/>
            <person name="Singh A."/>
            <person name="Wilkins M.J."/>
            <person name="Karaoz U."/>
            <person name="Brodie E.L."/>
            <person name="Williams K.H."/>
            <person name="Hubbard S.S."/>
            <person name="Banfield J.F."/>
        </authorList>
    </citation>
    <scope>NUCLEOTIDE SEQUENCE [LARGE SCALE GENOMIC DNA]</scope>
</reference>